<dbReference type="NCBIfam" id="TIGR01031">
    <property type="entry name" value="rpmF_bact"/>
    <property type="match status" value="1"/>
</dbReference>
<dbReference type="HAMAP" id="MF_00340">
    <property type="entry name" value="Ribosomal_bL32"/>
    <property type="match status" value="1"/>
</dbReference>
<dbReference type="InterPro" id="IPR044957">
    <property type="entry name" value="Ribosomal_bL32_bact"/>
</dbReference>
<feature type="region of interest" description="Disordered" evidence="6">
    <location>
        <begin position="1"/>
        <end position="22"/>
    </location>
</feature>
<dbReference type="SUPFAM" id="SSF57829">
    <property type="entry name" value="Zn-binding ribosomal proteins"/>
    <property type="match status" value="1"/>
</dbReference>
<dbReference type="InterPro" id="IPR011332">
    <property type="entry name" value="Ribosomal_zn-bd"/>
</dbReference>
<evidence type="ECO:0000313" key="8">
    <source>
        <dbReference type="Proteomes" id="UP001594288"/>
    </source>
</evidence>
<dbReference type="PANTHER" id="PTHR35534:SF1">
    <property type="entry name" value="LARGE RIBOSOMAL SUBUNIT PROTEIN BL32"/>
    <property type="match status" value="1"/>
</dbReference>
<evidence type="ECO:0000256" key="1">
    <source>
        <dbReference type="ARBA" id="ARBA00008560"/>
    </source>
</evidence>
<dbReference type="InterPro" id="IPR002677">
    <property type="entry name" value="Ribosomal_bL32"/>
</dbReference>
<evidence type="ECO:0000256" key="6">
    <source>
        <dbReference type="SAM" id="MobiDB-lite"/>
    </source>
</evidence>
<sequence length="58" mass="6740">MAVPKRKVSKTRKKKRRTHWKAEAPALAKCPKCDEMVMPHRACPHCGHYKGRKVLETE</sequence>
<keyword evidence="8" id="KW-1185">Reference proteome</keyword>
<dbReference type="PANTHER" id="PTHR35534">
    <property type="entry name" value="50S RIBOSOMAL PROTEIN L32"/>
    <property type="match status" value="1"/>
</dbReference>
<keyword evidence="2 5" id="KW-0689">Ribosomal protein</keyword>
<reference evidence="7 8" key="1">
    <citation type="submission" date="2024-09" db="EMBL/GenBank/DDBJ databases">
        <authorList>
            <person name="D'Angelo T."/>
        </authorList>
    </citation>
    <scope>NUCLEOTIDE SEQUENCE [LARGE SCALE GENOMIC DNA]</scope>
    <source>
        <strain evidence="7">SAG AM-311-F02</strain>
    </source>
</reference>
<dbReference type="GO" id="GO:0005840">
    <property type="term" value="C:ribosome"/>
    <property type="evidence" value="ECO:0007669"/>
    <property type="project" value="UniProtKB-KW"/>
</dbReference>
<keyword evidence="3 5" id="KW-0687">Ribonucleoprotein</keyword>
<evidence type="ECO:0000256" key="4">
    <source>
        <dbReference type="ARBA" id="ARBA00035178"/>
    </source>
</evidence>
<feature type="compositionally biased region" description="Basic residues" evidence="6">
    <location>
        <begin position="1"/>
        <end position="19"/>
    </location>
</feature>
<name>A0ABV6YPC0_UNCEI</name>
<dbReference type="Pfam" id="PF01783">
    <property type="entry name" value="Ribosomal_L32p"/>
    <property type="match status" value="1"/>
</dbReference>
<dbReference type="EMBL" id="JBHPEI010000039">
    <property type="protein sequence ID" value="MFC1799873.1"/>
    <property type="molecule type" value="Genomic_DNA"/>
</dbReference>
<comment type="caution">
    <text evidence="7">The sequence shown here is derived from an EMBL/GenBank/DDBJ whole genome shotgun (WGS) entry which is preliminary data.</text>
</comment>
<gene>
    <name evidence="5 7" type="primary">rpmF</name>
    <name evidence="7" type="ORF">ACFL2Z_03070</name>
</gene>
<comment type="similarity">
    <text evidence="1 5">Belongs to the bacterial ribosomal protein bL32 family.</text>
</comment>
<accession>A0ABV6YPC0</accession>
<evidence type="ECO:0000313" key="7">
    <source>
        <dbReference type="EMBL" id="MFC1799873.1"/>
    </source>
</evidence>
<organism evidence="7 8">
    <name type="scientific">Eiseniibacteriota bacterium</name>
    <dbReference type="NCBI Taxonomy" id="2212470"/>
    <lineage>
        <taxon>Bacteria</taxon>
        <taxon>Candidatus Eiseniibacteriota</taxon>
    </lineage>
</organism>
<proteinExistence type="inferred from homology"/>
<protein>
    <recommendedName>
        <fullName evidence="4 5">Large ribosomal subunit protein bL32</fullName>
    </recommendedName>
</protein>
<evidence type="ECO:0000256" key="2">
    <source>
        <dbReference type="ARBA" id="ARBA00022980"/>
    </source>
</evidence>
<evidence type="ECO:0000256" key="3">
    <source>
        <dbReference type="ARBA" id="ARBA00023274"/>
    </source>
</evidence>
<dbReference type="Proteomes" id="UP001594288">
    <property type="component" value="Unassembled WGS sequence"/>
</dbReference>
<evidence type="ECO:0000256" key="5">
    <source>
        <dbReference type="HAMAP-Rule" id="MF_00340"/>
    </source>
</evidence>